<evidence type="ECO:0000313" key="8">
    <source>
        <dbReference type="Proteomes" id="UP000002408"/>
    </source>
</evidence>
<accession>A7I499</accession>
<evidence type="ECO:0000256" key="4">
    <source>
        <dbReference type="ARBA" id="ARBA00022989"/>
    </source>
</evidence>
<dbReference type="HOGENOM" id="CLU_104651_0_0_2"/>
<dbReference type="GO" id="GO:0005886">
    <property type="term" value="C:plasma membrane"/>
    <property type="evidence" value="ECO:0007669"/>
    <property type="project" value="UniProtKB-SubCell"/>
</dbReference>
<dbReference type="RefSeq" id="WP_011991048.1">
    <property type="nucleotide sequence ID" value="NC_009712.1"/>
</dbReference>
<dbReference type="eggNOG" id="arCOG01947">
    <property type="taxonomic scope" value="Archaea"/>
</dbReference>
<dbReference type="EMBL" id="CP000780">
    <property type="protein sequence ID" value="ABS54560.1"/>
    <property type="molecule type" value="Genomic_DNA"/>
</dbReference>
<dbReference type="AlphaFoldDB" id="A7I499"/>
<proteinExistence type="predicted"/>
<evidence type="ECO:0000256" key="5">
    <source>
        <dbReference type="ARBA" id="ARBA00023136"/>
    </source>
</evidence>
<dbReference type="OrthoDB" id="121309at2157"/>
<keyword evidence="3 6" id="KW-0812">Transmembrane</keyword>
<dbReference type="Pfam" id="PF01810">
    <property type="entry name" value="LysE"/>
    <property type="match status" value="1"/>
</dbReference>
<keyword evidence="2" id="KW-1003">Cell membrane</keyword>
<protein>
    <submittedName>
        <fullName evidence="7">Lysine exporter protein (LYSE/YGGA)</fullName>
    </submittedName>
</protein>
<name>A7I499_METB6</name>
<evidence type="ECO:0000313" key="7">
    <source>
        <dbReference type="EMBL" id="ABS54560.1"/>
    </source>
</evidence>
<organism evidence="7 8">
    <name type="scientific">Methanoregula boonei (strain DSM 21154 / JCM 14090 / 6A8)</name>
    <dbReference type="NCBI Taxonomy" id="456442"/>
    <lineage>
        <taxon>Archaea</taxon>
        <taxon>Methanobacteriati</taxon>
        <taxon>Methanobacteriota</taxon>
        <taxon>Stenosarchaea group</taxon>
        <taxon>Methanomicrobia</taxon>
        <taxon>Methanomicrobiales</taxon>
        <taxon>Methanoregulaceae</taxon>
        <taxon>Methanoregula</taxon>
    </lineage>
</organism>
<keyword evidence="5 6" id="KW-0472">Membrane</keyword>
<evidence type="ECO:0000256" key="2">
    <source>
        <dbReference type="ARBA" id="ARBA00022475"/>
    </source>
</evidence>
<keyword evidence="4 6" id="KW-1133">Transmembrane helix</keyword>
<keyword evidence="8" id="KW-1185">Reference proteome</keyword>
<evidence type="ECO:0000256" key="3">
    <source>
        <dbReference type="ARBA" id="ARBA00022692"/>
    </source>
</evidence>
<dbReference type="Proteomes" id="UP000002408">
    <property type="component" value="Chromosome"/>
</dbReference>
<dbReference type="GeneID" id="5411336"/>
<sequence precursor="true">MLDTLQMFLFAFVVGLTGALAPGPTLVATINASVAGGWTVGPRVTFGHMLSELIIVILIISGLSTVALRYTTAVAVIGGVALIAFGLLTLAGSRHVSLAGNRSTEATVTSSPFFAGFVTSVANPHFWIWWLTVGGAMVIAGLAGGIFLACVFMAGHWCADLGWYTVVSTGIAKGRTILTDTAYRWIMTACGIFLVIFGAYYLVHLVIPA</sequence>
<reference evidence="8" key="1">
    <citation type="journal article" date="2015" name="Microbiology">
        <title>Genome of Methanoregula boonei 6A8 reveals adaptations to oligotrophic peatland environments.</title>
        <authorList>
            <person name="Braeuer S."/>
            <person name="Cadillo-Quiroz H."/>
            <person name="Kyrpides N."/>
            <person name="Woyke T."/>
            <person name="Goodwin L."/>
            <person name="Detter C."/>
            <person name="Podell S."/>
            <person name="Yavitt J.B."/>
            <person name="Zinder S.H."/>
        </authorList>
    </citation>
    <scope>NUCLEOTIDE SEQUENCE [LARGE SCALE GENOMIC DNA]</scope>
    <source>
        <strain evidence="8">DSM 21154 / JCM 14090 / 6A8</strain>
    </source>
</reference>
<evidence type="ECO:0000256" key="1">
    <source>
        <dbReference type="ARBA" id="ARBA00004651"/>
    </source>
</evidence>
<dbReference type="PANTHER" id="PTHR38825">
    <property type="entry name" value="LYSINE EXPORTER PROTEIN (LYSE/YGGA)"/>
    <property type="match status" value="1"/>
</dbReference>
<dbReference type="GO" id="GO:0006865">
    <property type="term" value="P:amino acid transport"/>
    <property type="evidence" value="ECO:0007669"/>
    <property type="project" value="InterPro"/>
</dbReference>
<feature type="transmembrane region" description="Helical" evidence="6">
    <location>
        <begin position="127"/>
        <end position="154"/>
    </location>
</feature>
<dbReference type="STRING" id="456442.Mboo_0036"/>
<dbReference type="InterPro" id="IPR001123">
    <property type="entry name" value="LeuE-type"/>
</dbReference>
<feature type="transmembrane region" description="Helical" evidence="6">
    <location>
        <begin position="48"/>
        <end position="66"/>
    </location>
</feature>
<dbReference type="PANTHER" id="PTHR38825:SF1">
    <property type="entry name" value="TRANSPORTER, LYSE FAMILY"/>
    <property type="match status" value="1"/>
</dbReference>
<comment type="subcellular location">
    <subcellularLocation>
        <location evidence="1">Cell membrane</location>
        <topology evidence="1">Multi-pass membrane protein</topology>
    </subcellularLocation>
</comment>
<gene>
    <name evidence="7" type="ordered locus">Mboo_0036</name>
</gene>
<dbReference type="KEGG" id="mbn:Mboo_0036"/>
<feature type="transmembrane region" description="Helical" evidence="6">
    <location>
        <begin position="73"/>
        <end position="92"/>
    </location>
</feature>
<feature type="transmembrane region" description="Helical" evidence="6">
    <location>
        <begin position="182"/>
        <end position="203"/>
    </location>
</feature>
<evidence type="ECO:0000256" key="6">
    <source>
        <dbReference type="SAM" id="Phobius"/>
    </source>
</evidence>